<comment type="caution">
    <text evidence="14">The sequence shown here is derived from an EMBL/GenBank/DDBJ whole genome shotgun (WGS) entry which is preliminary data.</text>
</comment>
<comment type="similarity">
    <text evidence="1 10">Belongs to the GHMP kinase family. IspE subfamily.</text>
</comment>
<evidence type="ECO:0000256" key="10">
    <source>
        <dbReference type="HAMAP-Rule" id="MF_00061"/>
    </source>
</evidence>
<evidence type="ECO:0000256" key="5">
    <source>
        <dbReference type="ARBA" id="ARBA00022741"/>
    </source>
</evidence>
<dbReference type="PIRSF" id="PIRSF010376">
    <property type="entry name" value="IspE"/>
    <property type="match status" value="1"/>
</dbReference>
<gene>
    <name evidence="10 14" type="primary">ispE</name>
    <name evidence="14" type="ORF">GTQ48_05640</name>
</gene>
<keyword evidence="8 10" id="KW-0414">Isoprene biosynthesis</keyword>
<organism evidence="14 15">
    <name type="scientific">Alteromonas genovensis</name>
    <dbReference type="NCBI Taxonomy" id="471225"/>
    <lineage>
        <taxon>Bacteria</taxon>
        <taxon>Pseudomonadati</taxon>
        <taxon>Pseudomonadota</taxon>
        <taxon>Gammaproteobacteria</taxon>
        <taxon>Alteromonadales</taxon>
        <taxon>Alteromonadaceae</taxon>
        <taxon>Alteromonas/Salinimonas group</taxon>
        <taxon>Alteromonas</taxon>
    </lineage>
</organism>
<dbReference type="UniPathway" id="UPA00056">
    <property type="reaction ID" value="UER00094"/>
</dbReference>
<dbReference type="PANTHER" id="PTHR43527">
    <property type="entry name" value="4-DIPHOSPHOCYTIDYL-2-C-METHYL-D-ERYTHRITOL KINASE, CHLOROPLASTIC"/>
    <property type="match status" value="1"/>
</dbReference>
<dbReference type="InterPro" id="IPR006204">
    <property type="entry name" value="GHMP_kinase_N_dom"/>
</dbReference>
<dbReference type="InterPro" id="IPR004424">
    <property type="entry name" value="IspE"/>
</dbReference>
<dbReference type="RefSeq" id="WP_163105567.1">
    <property type="nucleotide sequence ID" value="NZ_JAAAWO010000003.1"/>
</dbReference>
<dbReference type="HAMAP" id="MF_00061">
    <property type="entry name" value="IspE"/>
    <property type="match status" value="1"/>
</dbReference>
<dbReference type="InterPro" id="IPR013750">
    <property type="entry name" value="GHMP_kinase_C_dom"/>
</dbReference>
<accession>A0A6N9TEV9</accession>
<dbReference type="Gene3D" id="3.30.70.890">
    <property type="entry name" value="GHMP kinase, C-terminal domain"/>
    <property type="match status" value="1"/>
</dbReference>
<dbReference type="SUPFAM" id="SSF54211">
    <property type="entry name" value="Ribosomal protein S5 domain 2-like"/>
    <property type="match status" value="1"/>
</dbReference>
<sequence>MKDSSTPDSSITRSVKGKATTENVNANGASQVSEQKQQWWPSPAKLNIFLHILGRFDNGYHQLQSLFQMLDYGDELAFDVTNDGKITMATPLEGVPDEENLIIRAAKLLANKTKTPFGVSISLNKRLPMGGGIGGGSSNAATALVALNQLWSTGLNEDELAQLGLALGADVPIFVRGKTAFAGGVGEDIMPAPQDEKWYLVANPNVHVSTGAVFTHPDLPRNTPPIQWKDYKFEETRNDCQQLVANCHPEVANLLQWLLHYAPSRMTGTGACVFATFSDKTSAEQVMAKMPNAWQGFVAKGVNSSPLLNKIEQ</sequence>
<dbReference type="GO" id="GO:0016114">
    <property type="term" value="P:terpenoid biosynthetic process"/>
    <property type="evidence" value="ECO:0007669"/>
    <property type="project" value="UniProtKB-UniRule"/>
</dbReference>
<dbReference type="NCBIfam" id="TIGR00154">
    <property type="entry name" value="ispE"/>
    <property type="match status" value="1"/>
</dbReference>
<evidence type="ECO:0000259" key="12">
    <source>
        <dbReference type="Pfam" id="PF00288"/>
    </source>
</evidence>
<evidence type="ECO:0000313" key="14">
    <source>
        <dbReference type="EMBL" id="NDW15012.1"/>
    </source>
</evidence>
<evidence type="ECO:0000256" key="6">
    <source>
        <dbReference type="ARBA" id="ARBA00022777"/>
    </source>
</evidence>
<keyword evidence="5 10" id="KW-0547">Nucleotide-binding</keyword>
<feature type="compositionally biased region" description="Polar residues" evidence="11">
    <location>
        <begin position="1"/>
        <end position="13"/>
    </location>
</feature>
<comment type="catalytic activity">
    <reaction evidence="10">
        <text>4-CDP-2-C-methyl-D-erythritol + ATP = 4-CDP-2-C-methyl-D-erythritol 2-phosphate + ADP + H(+)</text>
        <dbReference type="Rhea" id="RHEA:18437"/>
        <dbReference type="ChEBI" id="CHEBI:15378"/>
        <dbReference type="ChEBI" id="CHEBI:30616"/>
        <dbReference type="ChEBI" id="CHEBI:57823"/>
        <dbReference type="ChEBI" id="CHEBI:57919"/>
        <dbReference type="ChEBI" id="CHEBI:456216"/>
        <dbReference type="EC" id="2.7.1.148"/>
    </reaction>
</comment>
<feature type="region of interest" description="Disordered" evidence="11">
    <location>
        <begin position="1"/>
        <end position="37"/>
    </location>
</feature>
<dbReference type="GO" id="GO:0005524">
    <property type="term" value="F:ATP binding"/>
    <property type="evidence" value="ECO:0007669"/>
    <property type="project" value="UniProtKB-UniRule"/>
</dbReference>
<dbReference type="Pfam" id="PF00288">
    <property type="entry name" value="GHMP_kinases_N"/>
    <property type="match status" value="1"/>
</dbReference>
<evidence type="ECO:0000256" key="1">
    <source>
        <dbReference type="ARBA" id="ARBA00009684"/>
    </source>
</evidence>
<evidence type="ECO:0000256" key="11">
    <source>
        <dbReference type="SAM" id="MobiDB-lite"/>
    </source>
</evidence>
<keyword evidence="15" id="KW-1185">Reference proteome</keyword>
<dbReference type="GO" id="GO:0050515">
    <property type="term" value="F:4-(cytidine 5'-diphospho)-2-C-methyl-D-erythritol kinase activity"/>
    <property type="evidence" value="ECO:0007669"/>
    <property type="project" value="UniProtKB-UniRule"/>
</dbReference>
<comment type="pathway">
    <text evidence="10">Isoprenoid biosynthesis; isopentenyl diphosphate biosynthesis via DXP pathway; isopentenyl diphosphate from 1-deoxy-D-xylulose 5-phosphate: step 3/6.</text>
</comment>
<dbReference type="Proteomes" id="UP000471381">
    <property type="component" value="Unassembled WGS sequence"/>
</dbReference>
<dbReference type="Gene3D" id="3.30.230.10">
    <property type="match status" value="1"/>
</dbReference>
<evidence type="ECO:0000256" key="9">
    <source>
        <dbReference type="ARBA" id="ARBA00032554"/>
    </source>
</evidence>
<dbReference type="AlphaFoldDB" id="A0A6N9TEV9"/>
<evidence type="ECO:0000313" key="15">
    <source>
        <dbReference type="Proteomes" id="UP000471381"/>
    </source>
</evidence>
<evidence type="ECO:0000256" key="7">
    <source>
        <dbReference type="ARBA" id="ARBA00022840"/>
    </source>
</evidence>
<keyword evidence="7 10" id="KW-0067">ATP-binding</keyword>
<dbReference type="InterPro" id="IPR014721">
    <property type="entry name" value="Ribsml_uS5_D2-typ_fold_subgr"/>
</dbReference>
<dbReference type="SUPFAM" id="SSF55060">
    <property type="entry name" value="GHMP Kinase, C-terminal domain"/>
    <property type="match status" value="1"/>
</dbReference>
<dbReference type="Pfam" id="PF08544">
    <property type="entry name" value="GHMP_kinases_C"/>
    <property type="match status" value="1"/>
</dbReference>
<feature type="domain" description="GHMP kinase C-terminal" evidence="13">
    <location>
        <begin position="237"/>
        <end position="294"/>
    </location>
</feature>
<feature type="active site" evidence="10">
    <location>
        <position position="45"/>
    </location>
</feature>
<evidence type="ECO:0000256" key="4">
    <source>
        <dbReference type="ARBA" id="ARBA00022679"/>
    </source>
</evidence>
<dbReference type="EMBL" id="JAAAWO010000003">
    <property type="protein sequence ID" value="NDW15012.1"/>
    <property type="molecule type" value="Genomic_DNA"/>
</dbReference>
<comment type="function">
    <text evidence="10">Catalyzes the phosphorylation of the position 2 hydroxy group of 4-diphosphocytidyl-2C-methyl-D-erythritol.</text>
</comment>
<dbReference type="InterPro" id="IPR036554">
    <property type="entry name" value="GHMP_kinase_C_sf"/>
</dbReference>
<feature type="domain" description="GHMP kinase N-terminal" evidence="12">
    <location>
        <begin position="100"/>
        <end position="177"/>
    </location>
</feature>
<dbReference type="PANTHER" id="PTHR43527:SF2">
    <property type="entry name" value="4-DIPHOSPHOCYTIDYL-2-C-METHYL-D-ERYTHRITOL KINASE, CHLOROPLASTIC"/>
    <property type="match status" value="1"/>
</dbReference>
<dbReference type="EC" id="2.7.1.148" evidence="2 10"/>
<reference evidence="14 15" key="1">
    <citation type="submission" date="2020-01" db="EMBL/GenBank/DDBJ databases">
        <title>Genomes of bacteria type strains.</title>
        <authorList>
            <person name="Chen J."/>
            <person name="Zhu S."/>
            <person name="Yang J."/>
        </authorList>
    </citation>
    <scope>NUCLEOTIDE SEQUENCE [LARGE SCALE GENOMIC DNA]</scope>
    <source>
        <strain evidence="14 15">LMG 24078</strain>
    </source>
</reference>
<evidence type="ECO:0000256" key="3">
    <source>
        <dbReference type="ARBA" id="ARBA00017473"/>
    </source>
</evidence>
<feature type="binding site" evidence="10">
    <location>
        <begin position="128"/>
        <end position="138"/>
    </location>
    <ligand>
        <name>ATP</name>
        <dbReference type="ChEBI" id="CHEBI:30616"/>
    </ligand>
</feature>
<proteinExistence type="inferred from homology"/>
<dbReference type="GO" id="GO:0019288">
    <property type="term" value="P:isopentenyl diphosphate biosynthetic process, methylerythritol 4-phosphate pathway"/>
    <property type="evidence" value="ECO:0007669"/>
    <property type="project" value="UniProtKB-UniRule"/>
</dbReference>
<feature type="active site" evidence="10">
    <location>
        <position position="170"/>
    </location>
</feature>
<dbReference type="InterPro" id="IPR020568">
    <property type="entry name" value="Ribosomal_Su5_D2-typ_SF"/>
</dbReference>
<protein>
    <recommendedName>
        <fullName evidence="3 10">4-diphosphocytidyl-2-C-methyl-D-erythritol kinase</fullName>
        <shortName evidence="10">CMK</shortName>
        <ecNumber evidence="2 10">2.7.1.148</ecNumber>
    </recommendedName>
    <alternativeName>
        <fullName evidence="9 10">4-(cytidine-5'-diphospho)-2-C-methyl-D-erythritol kinase</fullName>
    </alternativeName>
</protein>
<name>A0A6N9TEV9_9ALTE</name>
<keyword evidence="6 10" id="KW-0418">Kinase</keyword>
<evidence type="ECO:0000256" key="8">
    <source>
        <dbReference type="ARBA" id="ARBA00023229"/>
    </source>
</evidence>
<keyword evidence="4 10" id="KW-0808">Transferase</keyword>
<evidence type="ECO:0000256" key="2">
    <source>
        <dbReference type="ARBA" id="ARBA00012052"/>
    </source>
</evidence>
<feature type="compositionally biased region" description="Polar residues" evidence="11">
    <location>
        <begin position="20"/>
        <end position="37"/>
    </location>
</feature>
<evidence type="ECO:0000259" key="13">
    <source>
        <dbReference type="Pfam" id="PF08544"/>
    </source>
</evidence>